<sequence>MEKNLQESSATEYFGLAELRQNDDRRHEDRLGALLSLLFTKQQMLPYNSVLLSRVKEVPQCPSPHIYYITSSEGESVLCCSIRVSW</sequence>
<comment type="caution">
    <text evidence="1">The sequence shown here is derived from an EMBL/GenBank/DDBJ whole genome shotgun (WGS) entry which is preliminary data.</text>
</comment>
<protein>
    <submittedName>
        <fullName evidence="1">Uncharacterized protein</fullName>
    </submittedName>
</protein>
<keyword evidence="2" id="KW-1185">Reference proteome</keyword>
<organism evidence="1 2">
    <name type="scientific">Cercopithifilaria johnstoni</name>
    <dbReference type="NCBI Taxonomy" id="2874296"/>
    <lineage>
        <taxon>Eukaryota</taxon>
        <taxon>Metazoa</taxon>
        <taxon>Ecdysozoa</taxon>
        <taxon>Nematoda</taxon>
        <taxon>Chromadorea</taxon>
        <taxon>Rhabditida</taxon>
        <taxon>Spirurina</taxon>
        <taxon>Spiruromorpha</taxon>
        <taxon>Filarioidea</taxon>
        <taxon>Onchocercidae</taxon>
        <taxon>Cercopithifilaria</taxon>
    </lineage>
</organism>
<dbReference type="EMBL" id="CAKAEH010001625">
    <property type="protein sequence ID" value="CAG9538120.1"/>
    <property type="molecule type" value="Genomic_DNA"/>
</dbReference>
<gene>
    <name evidence="1" type="ORF">CJOHNSTONI_LOCUS7861</name>
</gene>
<dbReference type="OrthoDB" id="10599007at2759"/>
<proteinExistence type="predicted"/>
<name>A0A8J2PWS3_9BILA</name>
<accession>A0A8J2PWS3</accession>
<evidence type="ECO:0000313" key="2">
    <source>
        <dbReference type="Proteomes" id="UP000746747"/>
    </source>
</evidence>
<dbReference type="Proteomes" id="UP000746747">
    <property type="component" value="Unassembled WGS sequence"/>
</dbReference>
<dbReference type="AlphaFoldDB" id="A0A8J2PWS3"/>
<evidence type="ECO:0000313" key="1">
    <source>
        <dbReference type="EMBL" id="CAG9538120.1"/>
    </source>
</evidence>
<reference evidence="1" key="1">
    <citation type="submission" date="2021-09" db="EMBL/GenBank/DDBJ databases">
        <authorList>
            <consortium name="Pathogen Informatics"/>
        </authorList>
    </citation>
    <scope>NUCLEOTIDE SEQUENCE</scope>
</reference>